<evidence type="ECO:0000256" key="3">
    <source>
        <dbReference type="ARBA" id="ARBA00022598"/>
    </source>
</evidence>
<dbReference type="GO" id="GO:0015940">
    <property type="term" value="P:pantothenate biosynthetic process"/>
    <property type="evidence" value="ECO:0007669"/>
    <property type="project" value="UniProtKB-UniRule"/>
</dbReference>
<dbReference type="UniPathway" id="UPA00028">
    <property type="reaction ID" value="UER00005"/>
</dbReference>
<dbReference type="PANTHER" id="PTHR21299">
    <property type="entry name" value="CYTIDYLATE KINASE/PANTOATE-BETA-ALANINE LIGASE"/>
    <property type="match status" value="1"/>
</dbReference>
<accession>A0A6I2UQZ9</accession>
<sequence length="284" mass="30824">MKLKVFTKVKEMQEFCRAAKGAGKTIGLCPTMGALHEGHMTLMRAAKKAADVVVASVFVNPVQFAPGEDYEKYPRAFAADCALLEQEGVAAVFHPAPEEMYPDEFGSYVSVESHVTQVLEGARRPTHFRGVATVLTKLFAITGADRAFFGQKDAQQVAVVRSFVRDLNLPVEIVMVPICREASGLARSSRNAYLSGEERTAAAVLSRSLGRAKEAFAAGERDAKALKAAVTEELKKEPLARIDYVALTTFPALMETKTVTEESLLSLAVFIGATRLIDNVILEP</sequence>
<keyword evidence="3 8" id="KW-0436">Ligase</keyword>
<feature type="binding site" evidence="8">
    <location>
        <begin position="32"/>
        <end position="39"/>
    </location>
    <ligand>
        <name>ATP</name>
        <dbReference type="ChEBI" id="CHEBI:30616"/>
    </ligand>
</feature>
<evidence type="ECO:0000256" key="2">
    <source>
        <dbReference type="ARBA" id="ARBA00009256"/>
    </source>
</evidence>
<comment type="subunit">
    <text evidence="8">Homodimer.</text>
</comment>
<dbReference type="Proteomes" id="UP000430222">
    <property type="component" value="Unassembled WGS sequence"/>
</dbReference>
<evidence type="ECO:0000256" key="8">
    <source>
        <dbReference type="HAMAP-Rule" id="MF_00158"/>
    </source>
</evidence>
<evidence type="ECO:0000313" key="9">
    <source>
        <dbReference type="EMBL" id="MSV24613.1"/>
    </source>
</evidence>
<proteinExistence type="inferred from homology"/>
<protein>
    <recommendedName>
        <fullName evidence="8">Pantothenate synthetase</fullName>
        <shortName evidence="8">PS</shortName>
        <ecNumber evidence="8">6.3.2.1</ecNumber>
    </recommendedName>
    <alternativeName>
        <fullName evidence="8">Pantoate--beta-alanine ligase</fullName>
    </alternativeName>
    <alternativeName>
        <fullName evidence="8">Pantoate-activating enzyme</fullName>
    </alternativeName>
</protein>
<dbReference type="Pfam" id="PF02569">
    <property type="entry name" value="Pantoate_ligase"/>
    <property type="match status" value="1"/>
</dbReference>
<dbReference type="PANTHER" id="PTHR21299:SF1">
    <property type="entry name" value="PANTOATE--BETA-ALANINE LIGASE"/>
    <property type="match status" value="1"/>
</dbReference>
<comment type="catalytic activity">
    <reaction evidence="7 8">
        <text>(R)-pantoate + beta-alanine + ATP = (R)-pantothenate + AMP + diphosphate + H(+)</text>
        <dbReference type="Rhea" id="RHEA:10912"/>
        <dbReference type="ChEBI" id="CHEBI:15378"/>
        <dbReference type="ChEBI" id="CHEBI:15980"/>
        <dbReference type="ChEBI" id="CHEBI:29032"/>
        <dbReference type="ChEBI" id="CHEBI:30616"/>
        <dbReference type="ChEBI" id="CHEBI:33019"/>
        <dbReference type="ChEBI" id="CHEBI:57966"/>
        <dbReference type="ChEBI" id="CHEBI:456215"/>
        <dbReference type="EC" id="6.3.2.1"/>
    </reaction>
</comment>
<evidence type="ECO:0000256" key="7">
    <source>
        <dbReference type="ARBA" id="ARBA00048258"/>
    </source>
</evidence>
<feature type="binding site" evidence="8">
    <location>
        <position position="63"/>
    </location>
    <ligand>
        <name>(R)-pantoate</name>
        <dbReference type="ChEBI" id="CHEBI:15980"/>
    </ligand>
</feature>
<feature type="active site" description="Proton donor" evidence="8">
    <location>
        <position position="39"/>
    </location>
</feature>
<keyword evidence="5 8" id="KW-0547">Nucleotide-binding</keyword>
<evidence type="ECO:0000256" key="1">
    <source>
        <dbReference type="ARBA" id="ARBA00004990"/>
    </source>
</evidence>
<dbReference type="NCBIfam" id="TIGR00018">
    <property type="entry name" value="panC"/>
    <property type="match status" value="1"/>
</dbReference>
<dbReference type="FunFam" id="3.40.50.620:FF:000013">
    <property type="entry name" value="Pantothenate synthetase"/>
    <property type="match status" value="1"/>
</dbReference>
<dbReference type="GO" id="GO:0005829">
    <property type="term" value="C:cytosol"/>
    <property type="evidence" value="ECO:0007669"/>
    <property type="project" value="TreeGrafter"/>
</dbReference>
<reference evidence="9 10" key="1">
    <citation type="submission" date="2019-08" db="EMBL/GenBank/DDBJ databases">
        <title>In-depth cultivation of the pig gut microbiome towards novel bacterial diversity and tailored functional studies.</title>
        <authorList>
            <person name="Wylensek D."/>
            <person name="Hitch T.C.A."/>
            <person name="Clavel T."/>
        </authorList>
    </citation>
    <scope>NUCLEOTIDE SEQUENCE [LARGE SCALE GENOMIC DNA]</scope>
    <source>
        <strain evidence="10">WCA-380-WT-3B3</strain>
    </source>
</reference>
<feature type="binding site" evidence="8">
    <location>
        <position position="63"/>
    </location>
    <ligand>
        <name>beta-alanine</name>
        <dbReference type="ChEBI" id="CHEBI:57966"/>
    </ligand>
</feature>
<comment type="miscellaneous">
    <text evidence="8">The reaction proceeds by a bi uni uni bi ping pong mechanism.</text>
</comment>
<keyword evidence="8" id="KW-0963">Cytoplasm</keyword>
<gene>
    <name evidence="8" type="primary">panC</name>
    <name evidence="9" type="ORF">FYJ78_05305</name>
</gene>
<comment type="caution">
    <text evidence="9">The sequence shown here is derived from an EMBL/GenBank/DDBJ whole genome shotgun (WGS) entry which is preliminary data.</text>
</comment>
<evidence type="ECO:0000256" key="4">
    <source>
        <dbReference type="ARBA" id="ARBA00022655"/>
    </source>
</evidence>
<evidence type="ECO:0000313" key="10">
    <source>
        <dbReference type="Proteomes" id="UP000430222"/>
    </source>
</evidence>
<dbReference type="InterPro" id="IPR014729">
    <property type="entry name" value="Rossmann-like_a/b/a_fold"/>
</dbReference>
<dbReference type="SUPFAM" id="SSF52374">
    <property type="entry name" value="Nucleotidylyl transferase"/>
    <property type="match status" value="1"/>
</dbReference>
<evidence type="ECO:0000256" key="6">
    <source>
        <dbReference type="ARBA" id="ARBA00022840"/>
    </source>
</evidence>
<comment type="similarity">
    <text evidence="2 8">Belongs to the pantothenate synthetase family.</text>
</comment>
<evidence type="ECO:0000256" key="5">
    <source>
        <dbReference type="ARBA" id="ARBA00022741"/>
    </source>
</evidence>
<dbReference type="GO" id="GO:0004592">
    <property type="term" value="F:pantoate-beta-alanine ligase activity"/>
    <property type="evidence" value="ECO:0007669"/>
    <property type="project" value="UniProtKB-UniRule"/>
</dbReference>
<dbReference type="GO" id="GO:0005524">
    <property type="term" value="F:ATP binding"/>
    <property type="evidence" value="ECO:0007669"/>
    <property type="project" value="UniProtKB-KW"/>
</dbReference>
<dbReference type="EC" id="6.3.2.1" evidence="8"/>
<dbReference type="EMBL" id="VUNL01000005">
    <property type="protein sequence ID" value="MSV24613.1"/>
    <property type="molecule type" value="Genomic_DNA"/>
</dbReference>
<comment type="subcellular location">
    <subcellularLocation>
        <location evidence="8">Cytoplasm</location>
    </subcellularLocation>
</comment>
<comment type="caution">
    <text evidence="8">Lacks conserved residue(s) required for the propagation of feature annotation.</text>
</comment>
<dbReference type="Gene3D" id="3.40.50.620">
    <property type="entry name" value="HUPs"/>
    <property type="match status" value="1"/>
</dbReference>
<feature type="binding site" evidence="8">
    <location>
        <begin position="187"/>
        <end position="190"/>
    </location>
    <ligand>
        <name>ATP</name>
        <dbReference type="ChEBI" id="CHEBI:30616"/>
    </ligand>
</feature>
<dbReference type="HAMAP" id="MF_00158">
    <property type="entry name" value="PanC"/>
    <property type="match status" value="1"/>
</dbReference>
<dbReference type="InterPro" id="IPR042176">
    <property type="entry name" value="Pantoate_ligase_C"/>
</dbReference>
<feature type="binding site" evidence="8">
    <location>
        <position position="156"/>
    </location>
    <ligand>
        <name>(R)-pantoate</name>
        <dbReference type="ChEBI" id="CHEBI:15980"/>
    </ligand>
</feature>
<organism evidence="9 10">
    <name type="scientific">Selenomonas montiformis</name>
    <dbReference type="NCBI Taxonomy" id="2652285"/>
    <lineage>
        <taxon>Bacteria</taxon>
        <taxon>Bacillati</taxon>
        <taxon>Bacillota</taxon>
        <taxon>Negativicutes</taxon>
        <taxon>Selenomonadales</taxon>
        <taxon>Selenomonadaceae</taxon>
        <taxon>Selenomonas</taxon>
    </lineage>
</organism>
<keyword evidence="6 8" id="KW-0067">ATP-binding</keyword>
<keyword evidence="10" id="KW-1185">Reference proteome</keyword>
<comment type="function">
    <text evidence="8">Catalyzes the condensation of pantoate with beta-alanine in an ATP-dependent reaction via a pantoyl-adenylate intermediate.</text>
</comment>
<dbReference type="CDD" id="cd00560">
    <property type="entry name" value="PanC"/>
    <property type="match status" value="1"/>
</dbReference>
<name>A0A6I2UQZ9_9FIRM</name>
<comment type="pathway">
    <text evidence="1 8">Cofactor biosynthesis; (R)-pantothenate biosynthesis; (R)-pantothenate from (R)-pantoate and beta-alanine: step 1/1.</text>
</comment>
<dbReference type="RefSeq" id="WP_154620390.1">
    <property type="nucleotide sequence ID" value="NZ_VUNL01000005.1"/>
</dbReference>
<keyword evidence="4 8" id="KW-0566">Pantothenate biosynthesis</keyword>
<dbReference type="AlphaFoldDB" id="A0A6I2UQZ9"/>
<dbReference type="InterPro" id="IPR003721">
    <property type="entry name" value="Pantoate_ligase"/>
</dbReference>
<feature type="binding site" evidence="8">
    <location>
        <begin position="150"/>
        <end position="153"/>
    </location>
    <ligand>
        <name>ATP</name>
        <dbReference type="ChEBI" id="CHEBI:30616"/>
    </ligand>
</feature>
<dbReference type="Gene3D" id="3.30.1300.10">
    <property type="entry name" value="Pantoate-beta-alanine ligase, C-terminal domain"/>
    <property type="match status" value="1"/>
</dbReference>